<evidence type="ECO:0000256" key="3">
    <source>
        <dbReference type="ARBA" id="ARBA00022553"/>
    </source>
</evidence>
<dbReference type="InterPro" id="IPR007803">
    <property type="entry name" value="Asp/Arg/Pro-Hydrxlase"/>
</dbReference>
<evidence type="ECO:0000256" key="11">
    <source>
        <dbReference type="SAM" id="MobiDB-lite"/>
    </source>
</evidence>
<dbReference type="InterPro" id="IPR007943">
    <property type="entry name" value="Asp-B-hydro/Triadin_dom"/>
</dbReference>
<dbReference type="Gene3D" id="2.60.120.330">
    <property type="entry name" value="B-lactam Antibiotic, Isopenicillin N Synthase, Chain"/>
    <property type="match status" value="1"/>
</dbReference>
<dbReference type="Proteomes" id="UP000532437">
    <property type="component" value="Unassembled WGS sequence"/>
</dbReference>
<feature type="domain" description="Aspartyl beta-hydroxylase/Triadin" evidence="14">
    <location>
        <begin position="8"/>
        <end position="88"/>
    </location>
</feature>
<evidence type="ECO:0000256" key="4">
    <source>
        <dbReference type="ARBA" id="ARBA00022692"/>
    </source>
</evidence>
<dbReference type="Pfam" id="PF05279">
    <property type="entry name" value="Asp-B-Hydro_N"/>
    <property type="match status" value="1"/>
</dbReference>
<evidence type="ECO:0000256" key="5">
    <source>
        <dbReference type="ARBA" id="ARBA00022989"/>
    </source>
</evidence>
<feature type="domain" description="Aspartyl/asparaginy/proline hydroxylase" evidence="13">
    <location>
        <begin position="496"/>
        <end position="650"/>
    </location>
</feature>
<dbReference type="SUPFAM" id="SSF48452">
    <property type="entry name" value="TPR-like"/>
    <property type="match status" value="1"/>
</dbReference>
<evidence type="ECO:0000256" key="6">
    <source>
        <dbReference type="ARBA" id="ARBA00023136"/>
    </source>
</evidence>
<name>A0A7K5P7J5_9CORV</name>
<evidence type="ECO:0000313" key="16">
    <source>
        <dbReference type="Proteomes" id="UP000532437"/>
    </source>
</evidence>
<proteinExistence type="inferred from homology"/>
<dbReference type="GO" id="GO:0005783">
    <property type="term" value="C:endoplasmic reticulum"/>
    <property type="evidence" value="ECO:0007669"/>
    <property type="project" value="TreeGrafter"/>
</dbReference>
<feature type="transmembrane region" description="Helical" evidence="12">
    <location>
        <begin position="20"/>
        <end position="40"/>
    </location>
</feature>
<evidence type="ECO:0000256" key="8">
    <source>
        <dbReference type="ARBA" id="ARBA00023180"/>
    </source>
</evidence>
<dbReference type="InterPro" id="IPR027443">
    <property type="entry name" value="IPNS-like_sf"/>
</dbReference>
<keyword evidence="3" id="KW-0597">Phosphoprotein</keyword>
<feature type="repeat" description="TPR" evidence="10">
    <location>
        <begin position="359"/>
        <end position="392"/>
    </location>
</feature>
<dbReference type="PROSITE" id="PS50005">
    <property type="entry name" value="TPR"/>
    <property type="match status" value="1"/>
</dbReference>
<organism evidence="15 16">
    <name type="scientific">Erythrocercus mccallii</name>
    <dbReference type="NCBI Taxonomy" id="107208"/>
    <lineage>
        <taxon>Eukaryota</taxon>
        <taxon>Metazoa</taxon>
        <taxon>Chordata</taxon>
        <taxon>Craniata</taxon>
        <taxon>Vertebrata</taxon>
        <taxon>Euteleostomi</taxon>
        <taxon>Archelosauria</taxon>
        <taxon>Archosauria</taxon>
        <taxon>Dinosauria</taxon>
        <taxon>Saurischia</taxon>
        <taxon>Theropoda</taxon>
        <taxon>Coelurosauria</taxon>
        <taxon>Aves</taxon>
        <taxon>Neognathae</taxon>
        <taxon>Neoaves</taxon>
        <taxon>Telluraves</taxon>
        <taxon>Australaves</taxon>
        <taxon>Passeriformes</taxon>
        <taxon>Corvoidea</taxon>
        <taxon>Dicruridae</taxon>
        <taxon>Erythrocercus</taxon>
    </lineage>
</organism>
<keyword evidence="16" id="KW-1185">Reference proteome</keyword>
<comment type="subcellular location">
    <subcellularLocation>
        <location evidence="9">Endomembrane system</location>
        <topology evidence="9">Single-pass membrane protein</topology>
    </subcellularLocation>
    <subcellularLocation>
        <location evidence="1">Membrane</location>
        <topology evidence="1">Single-pass type II membrane protein</topology>
    </subcellularLocation>
</comment>
<keyword evidence="4 12" id="KW-0812">Transmembrane</keyword>
<feature type="non-terminal residue" evidence="15">
    <location>
        <position position="1"/>
    </location>
</feature>
<feature type="non-terminal residue" evidence="15">
    <location>
        <position position="663"/>
    </location>
</feature>
<comment type="caution">
    <text evidence="15">The sequence shown here is derived from an EMBL/GenBank/DDBJ whole genome shotgun (WGS) entry which is preliminary data.</text>
</comment>
<evidence type="ECO:0000256" key="1">
    <source>
        <dbReference type="ARBA" id="ARBA00004606"/>
    </source>
</evidence>
<dbReference type="Pfam" id="PF13181">
    <property type="entry name" value="TPR_8"/>
    <property type="match status" value="1"/>
</dbReference>
<dbReference type="GO" id="GO:0016020">
    <property type="term" value="C:membrane"/>
    <property type="evidence" value="ECO:0007669"/>
    <property type="project" value="UniProtKB-SubCell"/>
</dbReference>
<reference evidence="15 16" key="1">
    <citation type="submission" date="2019-09" db="EMBL/GenBank/DDBJ databases">
        <title>Bird 10,000 Genomes (B10K) Project - Family phase.</title>
        <authorList>
            <person name="Zhang G."/>
        </authorList>
    </citation>
    <scope>NUCLEOTIDE SEQUENCE [LARGE SCALE GENOMIC DNA]</scope>
    <source>
        <strain evidence="15">B10K-DU-002-60</strain>
        <tissue evidence="15">Muscle</tissue>
    </source>
</reference>
<dbReference type="InterPro" id="IPR019734">
    <property type="entry name" value="TPR_rpt"/>
</dbReference>
<evidence type="ECO:0000256" key="2">
    <source>
        <dbReference type="ARBA" id="ARBA00007730"/>
    </source>
</evidence>
<dbReference type="AlphaFoldDB" id="A0A7K5P7J5"/>
<dbReference type="GO" id="GO:0062101">
    <property type="term" value="F:peptidyl-aspartic acid 3-dioxygenase activity"/>
    <property type="evidence" value="ECO:0007669"/>
    <property type="project" value="InterPro"/>
</dbReference>
<evidence type="ECO:0000256" key="10">
    <source>
        <dbReference type="PROSITE-ProRule" id="PRU00339"/>
    </source>
</evidence>
<dbReference type="SUPFAM" id="SSF51197">
    <property type="entry name" value="Clavaminate synthase-like"/>
    <property type="match status" value="1"/>
</dbReference>
<keyword evidence="8" id="KW-0325">Glycoprotein</keyword>
<dbReference type="Pfam" id="PF05118">
    <property type="entry name" value="Asp_Arg_Hydrox"/>
    <property type="match status" value="1"/>
</dbReference>
<evidence type="ECO:0000256" key="7">
    <source>
        <dbReference type="ARBA" id="ARBA00023157"/>
    </source>
</evidence>
<keyword evidence="6 12" id="KW-0472">Membrane</keyword>
<evidence type="ECO:0000259" key="14">
    <source>
        <dbReference type="Pfam" id="PF05279"/>
    </source>
</evidence>
<dbReference type="FunFam" id="2.60.120.330:FF:000004">
    <property type="entry name" value="aspartyl/asparaginyl beta-hydroxylase isoform X2"/>
    <property type="match status" value="1"/>
</dbReference>
<feature type="compositionally biased region" description="Basic and acidic residues" evidence="11">
    <location>
        <begin position="111"/>
        <end position="189"/>
    </location>
</feature>
<dbReference type="InterPro" id="IPR039038">
    <property type="entry name" value="ASPH"/>
</dbReference>
<evidence type="ECO:0000313" key="15">
    <source>
        <dbReference type="EMBL" id="NWT51012.1"/>
    </source>
</evidence>
<dbReference type="Pfam" id="PF13174">
    <property type="entry name" value="TPR_6"/>
    <property type="match status" value="1"/>
</dbReference>
<sequence>ETKHGGKNGKKEGLSGSSFFTWFMVIALLGVWTSVAVVWFELVDYEEVLAKAKDFRYNLSEVLQGKLGIYDADGDGDFDVEDAKVLLGKYKYSCSIRQVKEAIKESLKKLREKEENEEEKKKTRKGKDATDRKDKKAVDMNKLKKDSDKAKRDRGKEKGQDKSIKSKETTKKSASEKDGTVGKDKETKKITRKKRNKQEFLFCQSVPAQPTSPESEETDQPAEKSYDESAKKKKKPKLLNKFDKTIKAELDAAEKLRKKGKVEEALRAFEALVNQYPQSPRARYGKAQSEDDLAEKMRSNEMLQQAINTYDEVVSLPNVPSDLIKLSLKREADRQQFLGRMRGSLVTLQKLVQLFPGETSFKNDLGVGYLLIGDNSNAKKVYEEVLSLAPDDGFAKVHYGFILKAENKIAESIPYLQEGLESGDPGTDDGRFYFHLGDALQRMGDKEAYKWYELGYQRGHFASVWQRSLYNVKGLKAQPWWTARETGYTELVKSLEKNWKLIRDEGLSVMDKKRSLFLPEDENLREKGDWSQFTLWQQGRKNENSCKSVPKTCALLERFPEATGCRRGQIKYSIMHPGTHVWPHTGPTNCRLRMHLGLVIPKEGCRIRCAQENRDWEEGKVLIFDDSFEHEVWQDAESYRLIFIVDVWHPELTAQQRRTLPAI</sequence>
<gene>
    <name evidence="15" type="primary">Asph</name>
    <name evidence="15" type="ORF">ERYMCC_R03714</name>
</gene>
<evidence type="ECO:0000256" key="9">
    <source>
        <dbReference type="ARBA" id="ARBA00037847"/>
    </source>
</evidence>
<evidence type="ECO:0000256" key="12">
    <source>
        <dbReference type="SAM" id="Phobius"/>
    </source>
</evidence>
<keyword evidence="10" id="KW-0802">TPR repeat</keyword>
<dbReference type="EMBL" id="VZRG01000177">
    <property type="protein sequence ID" value="NWT51012.1"/>
    <property type="molecule type" value="Genomic_DNA"/>
</dbReference>
<dbReference type="PANTHER" id="PTHR12366:SF33">
    <property type="entry name" value="ASPARTYL_ASPARAGINYL BETA-HYDROXYLASE"/>
    <property type="match status" value="1"/>
</dbReference>
<dbReference type="PANTHER" id="PTHR12366">
    <property type="entry name" value="ASPARTYL/ASPARAGINYL BETA-HYDROXYLASE"/>
    <property type="match status" value="1"/>
</dbReference>
<feature type="compositionally biased region" description="Basic and acidic residues" evidence="11">
    <location>
        <begin position="221"/>
        <end position="230"/>
    </location>
</feature>
<comment type="similarity">
    <text evidence="2">Belongs to the aspartyl/asparaginyl beta-hydroxylase family.</text>
</comment>
<accession>A0A7K5P7J5</accession>
<keyword evidence="5 12" id="KW-1133">Transmembrane helix</keyword>
<evidence type="ECO:0000259" key="13">
    <source>
        <dbReference type="Pfam" id="PF05118"/>
    </source>
</evidence>
<feature type="region of interest" description="Disordered" evidence="11">
    <location>
        <begin position="111"/>
        <end position="234"/>
    </location>
</feature>
<dbReference type="Gene3D" id="1.25.40.10">
    <property type="entry name" value="Tetratricopeptide repeat domain"/>
    <property type="match status" value="2"/>
</dbReference>
<keyword evidence="7" id="KW-1015">Disulfide bond</keyword>
<dbReference type="InterPro" id="IPR011990">
    <property type="entry name" value="TPR-like_helical_dom_sf"/>
</dbReference>
<protein>
    <submittedName>
        <fullName evidence="15">ASPH hydroxylase</fullName>
    </submittedName>
</protein>